<evidence type="ECO:0000313" key="5">
    <source>
        <dbReference type="Proteomes" id="UP000032180"/>
    </source>
</evidence>
<organism evidence="4 5">
    <name type="scientific">Leersia perrieri</name>
    <dbReference type="NCBI Taxonomy" id="77586"/>
    <lineage>
        <taxon>Eukaryota</taxon>
        <taxon>Viridiplantae</taxon>
        <taxon>Streptophyta</taxon>
        <taxon>Embryophyta</taxon>
        <taxon>Tracheophyta</taxon>
        <taxon>Spermatophyta</taxon>
        <taxon>Magnoliopsida</taxon>
        <taxon>Liliopsida</taxon>
        <taxon>Poales</taxon>
        <taxon>Poaceae</taxon>
        <taxon>BOP clade</taxon>
        <taxon>Oryzoideae</taxon>
        <taxon>Oryzeae</taxon>
        <taxon>Oryzinae</taxon>
        <taxon>Leersia</taxon>
    </lineage>
</organism>
<dbReference type="Proteomes" id="UP000032180">
    <property type="component" value="Chromosome 5"/>
</dbReference>
<dbReference type="STRING" id="77586.A0A0D9WHW6"/>
<dbReference type="EnsemblPlants" id="LPERR05G16610.1">
    <property type="protein sequence ID" value="LPERR05G16610.1"/>
    <property type="gene ID" value="LPERR05G16610"/>
</dbReference>
<reference evidence="4" key="3">
    <citation type="submission" date="2015-04" db="UniProtKB">
        <authorList>
            <consortium name="EnsemblPlants"/>
        </authorList>
    </citation>
    <scope>IDENTIFICATION</scope>
</reference>
<evidence type="ECO:0000313" key="4">
    <source>
        <dbReference type="EnsemblPlants" id="LPERR05G16610.1"/>
    </source>
</evidence>
<keyword evidence="5" id="KW-1185">Reference proteome</keyword>
<reference evidence="5" key="2">
    <citation type="submission" date="2013-12" db="EMBL/GenBank/DDBJ databases">
        <authorList>
            <person name="Yu Y."/>
            <person name="Lee S."/>
            <person name="de Baynast K."/>
            <person name="Wissotski M."/>
            <person name="Liu L."/>
            <person name="Talag J."/>
            <person name="Goicoechea J."/>
            <person name="Angelova A."/>
            <person name="Jetty R."/>
            <person name="Kudrna D."/>
            <person name="Golser W."/>
            <person name="Rivera L."/>
            <person name="Zhang J."/>
            <person name="Wing R."/>
        </authorList>
    </citation>
    <scope>NUCLEOTIDE SEQUENCE</scope>
</reference>
<feature type="short sequence motif" description="VHIID" evidence="3">
    <location>
        <begin position="195"/>
        <end position="199"/>
    </location>
</feature>
<dbReference type="eggNOG" id="ENOG502QQ6W">
    <property type="taxonomic scope" value="Eukaryota"/>
</dbReference>
<dbReference type="InterPro" id="IPR005202">
    <property type="entry name" value="TF_GRAS"/>
</dbReference>
<comment type="similarity">
    <text evidence="3">Belongs to the GRAS family.</text>
</comment>
<dbReference type="AlphaFoldDB" id="A0A0D9WHW6"/>
<sequence length="451" mass="47520">MQDSLGLMQFHDHHQYLYSNSSSSNLSLPQPFLPLEPNEHCAGDDDVPEFDVEQPAAPDLGACKEVFSDEERTAAMEEAHGVRMMALLMECAAAMSVGNLADANAAMLELSQTASPYAASCGERLVAYFADAMASRLTRSWIGLASPPPPFPPPCAAASINAAFRALHNVAPFARLAYLASNHAILDAFRGERHVHVVDLDAVPGGALQWLSLLPALAARPGGPPRSIRVTGFGAASASSSSELRDAGSQLAALARKLCVSFEFCDGGGGVRRRAGEAVAVHWHRHAMYDGDGEAMRMVRWLEPKVVTLVEPEMAASGGGEGRFIERFVSALHHYSAVFDAMGAARPDGEDASRHLAEHGVFGREIANVLAGDVGGGGGSLREELERNGFVRAGGGGGRAQMVAGACPAGVGYTVAGDHDGTVRLGWKGTPLYAVSAWTWCPSPHGRTGLI</sequence>
<keyword evidence="2" id="KW-0804">Transcription</keyword>
<evidence type="ECO:0000256" key="2">
    <source>
        <dbReference type="ARBA" id="ARBA00023163"/>
    </source>
</evidence>
<dbReference type="PANTHER" id="PTHR31636">
    <property type="entry name" value="OSJNBA0084A10.13 PROTEIN-RELATED"/>
    <property type="match status" value="1"/>
</dbReference>
<feature type="region of interest" description="SAW" evidence="3">
    <location>
        <begin position="371"/>
        <end position="439"/>
    </location>
</feature>
<evidence type="ECO:0000256" key="3">
    <source>
        <dbReference type="PROSITE-ProRule" id="PRU01191"/>
    </source>
</evidence>
<name>A0A0D9WHW6_9ORYZ</name>
<dbReference type="HOGENOM" id="CLU_011924_0_2_1"/>
<keyword evidence="1" id="KW-0805">Transcription regulation</keyword>
<dbReference type="Gramene" id="LPERR05G16610.1">
    <property type="protein sequence ID" value="LPERR05G16610.1"/>
    <property type="gene ID" value="LPERR05G16610"/>
</dbReference>
<dbReference type="PROSITE" id="PS50985">
    <property type="entry name" value="GRAS"/>
    <property type="match status" value="1"/>
</dbReference>
<accession>A0A0D9WHW6</accession>
<proteinExistence type="inferred from homology"/>
<reference evidence="4 5" key="1">
    <citation type="submission" date="2012-08" db="EMBL/GenBank/DDBJ databases">
        <title>Oryza genome evolution.</title>
        <authorList>
            <person name="Wing R.A."/>
        </authorList>
    </citation>
    <scope>NUCLEOTIDE SEQUENCE</scope>
</reference>
<evidence type="ECO:0000256" key="1">
    <source>
        <dbReference type="ARBA" id="ARBA00023015"/>
    </source>
</evidence>
<dbReference type="Pfam" id="PF03514">
    <property type="entry name" value="GRAS"/>
    <property type="match status" value="1"/>
</dbReference>
<comment type="caution">
    <text evidence="3">Lacks conserved residue(s) required for the propagation of feature annotation.</text>
</comment>
<protein>
    <submittedName>
        <fullName evidence="4">Uncharacterized protein</fullName>
    </submittedName>
</protein>